<gene>
    <name evidence="1" type="ORF">HPB50_002036</name>
</gene>
<proteinExistence type="predicted"/>
<dbReference type="Proteomes" id="UP000821845">
    <property type="component" value="Chromosome 4"/>
</dbReference>
<organism evidence="1 2">
    <name type="scientific">Hyalomma asiaticum</name>
    <name type="common">Tick</name>
    <dbReference type="NCBI Taxonomy" id="266040"/>
    <lineage>
        <taxon>Eukaryota</taxon>
        <taxon>Metazoa</taxon>
        <taxon>Ecdysozoa</taxon>
        <taxon>Arthropoda</taxon>
        <taxon>Chelicerata</taxon>
        <taxon>Arachnida</taxon>
        <taxon>Acari</taxon>
        <taxon>Parasitiformes</taxon>
        <taxon>Ixodida</taxon>
        <taxon>Ixodoidea</taxon>
        <taxon>Ixodidae</taxon>
        <taxon>Hyalomminae</taxon>
        <taxon>Hyalomma</taxon>
    </lineage>
</organism>
<protein>
    <submittedName>
        <fullName evidence="1">Uncharacterized protein</fullName>
    </submittedName>
</protein>
<dbReference type="EMBL" id="CM023484">
    <property type="protein sequence ID" value="KAH6931974.1"/>
    <property type="molecule type" value="Genomic_DNA"/>
</dbReference>
<comment type="caution">
    <text evidence="1">The sequence shown here is derived from an EMBL/GenBank/DDBJ whole genome shotgun (WGS) entry which is preliminary data.</text>
</comment>
<name>A0ACB7SH11_HYAAI</name>
<evidence type="ECO:0000313" key="1">
    <source>
        <dbReference type="EMBL" id="KAH6931974.1"/>
    </source>
</evidence>
<reference evidence="1" key="1">
    <citation type="submission" date="2020-05" db="EMBL/GenBank/DDBJ databases">
        <title>Large-scale comparative analyses of tick genomes elucidate their genetic diversity and vector capacities.</title>
        <authorList>
            <person name="Jia N."/>
            <person name="Wang J."/>
            <person name="Shi W."/>
            <person name="Du L."/>
            <person name="Sun Y."/>
            <person name="Zhan W."/>
            <person name="Jiang J."/>
            <person name="Wang Q."/>
            <person name="Zhang B."/>
            <person name="Ji P."/>
            <person name="Sakyi L.B."/>
            <person name="Cui X."/>
            <person name="Yuan T."/>
            <person name="Jiang B."/>
            <person name="Yang W."/>
            <person name="Lam T.T.-Y."/>
            <person name="Chang Q."/>
            <person name="Ding S."/>
            <person name="Wang X."/>
            <person name="Zhu J."/>
            <person name="Ruan X."/>
            <person name="Zhao L."/>
            <person name="Wei J."/>
            <person name="Que T."/>
            <person name="Du C."/>
            <person name="Cheng J."/>
            <person name="Dai P."/>
            <person name="Han X."/>
            <person name="Huang E."/>
            <person name="Gao Y."/>
            <person name="Liu J."/>
            <person name="Shao H."/>
            <person name="Ye R."/>
            <person name="Li L."/>
            <person name="Wei W."/>
            <person name="Wang X."/>
            <person name="Wang C."/>
            <person name="Yang T."/>
            <person name="Huo Q."/>
            <person name="Li W."/>
            <person name="Guo W."/>
            <person name="Chen H."/>
            <person name="Zhou L."/>
            <person name="Ni X."/>
            <person name="Tian J."/>
            <person name="Zhou Y."/>
            <person name="Sheng Y."/>
            <person name="Liu T."/>
            <person name="Pan Y."/>
            <person name="Xia L."/>
            <person name="Li J."/>
            <person name="Zhao F."/>
            <person name="Cao W."/>
        </authorList>
    </citation>
    <scope>NUCLEOTIDE SEQUENCE</scope>
    <source>
        <strain evidence="1">Hyas-2018</strain>
    </source>
</reference>
<keyword evidence="2" id="KW-1185">Reference proteome</keyword>
<evidence type="ECO:0000313" key="2">
    <source>
        <dbReference type="Proteomes" id="UP000821845"/>
    </source>
</evidence>
<accession>A0ACB7SH11</accession>
<sequence>MLSSPFCFMLKVLIGTLLIPLPGFFNVSGGLPPSSYSTFRSDACDPMVTLFPLVNDRQVPTLDSFKHLAWQLPSSTDTAGAVALLKHHFDGLLLGRDIAADMSLPRLFAQERSDLRLGLDTHGRESSGSLCEICGQIMCRILLSSSGPLLAILADRLFFMVT</sequence>